<evidence type="ECO:0000256" key="3">
    <source>
        <dbReference type="ARBA" id="ARBA00022679"/>
    </source>
</evidence>
<feature type="transmembrane region" description="Helical" evidence="7">
    <location>
        <begin position="58"/>
        <end position="75"/>
    </location>
</feature>
<accession>A0ABT1B0M0</accession>
<feature type="transmembrane region" description="Helical" evidence="7">
    <location>
        <begin position="233"/>
        <end position="252"/>
    </location>
</feature>
<dbReference type="PROSITE" id="PS01348">
    <property type="entry name" value="MRAY_2"/>
    <property type="match status" value="1"/>
</dbReference>
<feature type="transmembrane region" description="Helical" evidence="7">
    <location>
        <begin position="14"/>
        <end position="38"/>
    </location>
</feature>
<feature type="transmembrane region" description="Helical" evidence="7">
    <location>
        <begin position="339"/>
        <end position="356"/>
    </location>
</feature>
<gene>
    <name evidence="8" type="ORF">NG653_13300</name>
</gene>
<comment type="subcellular location">
    <subcellularLocation>
        <location evidence="1">Cell membrane</location>
        <topology evidence="1">Multi-pass membrane protein</topology>
    </subcellularLocation>
</comment>
<keyword evidence="2" id="KW-1003">Cell membrane</keyword>
<evidence type="ECO:0000256" key="7">
    <source>
        <dbReference type="SAM" id="Phobius"/>
    </source>
</evidence>
<dbReference type="EMBL" id="JAMXIB010000013">
    <property type="protein sequence ID" value="MCO5725838.1"/>
    <property type="molecule type" value="Genomic_DNA"/>
</dbReference>
<evidence type="ECO:0000313" key="8">
    <source>
        <dbReference type="EMBL" id="MCO5725838.1"/>
    </source>
</evidence>
<keyword evidence="4 7" id="KW-0812">Transmembrane</keyword>
<comment type="caution">
    <text evidence="8">The sequence shown here is derived from an EMBL/GenBank/DDBJ whole genome shotgun (WGS) entry which is preliminary data.</text>
</comment>
<feature type="transmembrane region" description="Helical" evidence="7">
    <location>
        <begin position="87"/>
        <end position="107"/>
    </location>
</feature>
<keyword evidence="9" id="KW-1185">Reference proteome</keyword>
<evidence type="ECO:0000256" key="4">
    <source>
        <dbReference type="ARBA" id="ARBA00022692"/>
    </source>
</evidence>
<evidence type="ECO:0000256" key="5">
    <source>
        <dbReference type="ARBA" id="ARBA00022989"/>
    </source>
</evidence>
<feature type="transmembrane region" description="Helical" evidence="7">
    <location>
        <begin position="178"/>
        <end position="197"/>
    </location>
</feature>
<feature type="transmembrane region" description="Helical" evidence="7">
    <location>
        <begin position="149"/>
        <end position="171"/>
    </location>
</feature>
<dbReference type="Pfam" id="PF00953">
    <property type="entry name" value="Glycos_transf_4"/>
    <property type="match status" value="1"/>
</dbReference>
<dbReference type="CDD" id="cd06853">
    <property type="entry name" value="GT_WecA_like"/>
    <property type="match status" value="1"/>
</dbReference>
<feature type="transmembrane region" description="Helical" evidence="7">
    <location>
        <begin position="203"/>
        <end position="221"/>
    </location>
</feature>
<evidence type="ECO:0000256" key="6">
    <source>
        <dbReference type="ARBA" id="ARBA00023136"/>
    </source>
</evidence>
<sequence>MFPEGLYTALTNPYAITALAAVLAYWVSVHLYPVIIYLSQAKNLMEEPGERSAHQYRVPTYGGAGIFIAFSVLAMSLSCLGNCPQEALARILSLMAGISILFFLGIKDDMVGLDPAKKFAGQLVAAGLAIFVGGGCIESLDGIFGLGELPYLASVLFTTFVFLLVVNAYNLIDGIDGLAGSLALIATIVFGGFFLVAGDTSMAITSFVLVGALLGFLRFNLSYTKRLFMGDSGSLFVGFLLAFQAVVFLGANQQTSPSSILSNAPVIVLSVFMFPLINLFSTLLFLIKVKRLDNYFWKSRSLDKPFLKKRFPRRHSTPQILLKSLLILVISWLVQDISIHLHFYLVLAIGVLLFQLPKSKMLPLSEIY</sequence>
<feature type="transmembrane region" description="Helical" evidence="7">
    <location>
        <begin position="119"/>
        <end position="137"/>
    </location>
</feature>
<proteinExistence type="predicted"/>
<protein>
    <submittedName>
        <fullName evidence="8">Undecaprenyl/decaprenyl-phosphate alpha-N-acetylglucosaminyl 1-phosphate transferase</fullName>
    </submittedName>
</protein>
<dbReference type="InterPro" id="IPR018480">
    <property type="entry name" value="PNAcMuramoyl-5peptid_Trfase_CS"/>
</dbReference>
<reference evidence="8 9" key="1">
    <citation type="submission" date="2022-06" db="EMBL/GenBank/DDBJ databases">
        <authorList>
            <person name="Xuan X."/>
        </authorList>
    </citation>
    <scope>NUCLEOTIDE SEQUENCE [LARGE SCALE GENOMIC DNA]</scope>
    <source>
        <strain evidence="8 9">2V75</strain>
    </source>
</reference>
<dbReference type="PANTHER" id="PTHR22926">
    <property type="entry name" value="PHOSPHO-N-ACETYLMURAMOYL-PENTAPEPTIDE-TRANSFERASE"/>
    <property type="match status" value="1"/>
</dbReference>
<keyword evidence="6 7" id="KW-0472">Membrane</keyword>
<dbReference type="GO" id="GO:0016740">
    <property type="term" value="F:transferase activity"/>
    <property type="evidence" value="ECO:0007669"/>
    <property type="project" value="UniProtKB-KW"/>
</dbReference>
<dbReference type="RefSeq" id="WP_252742210.1">
    <property type="nucleotide sequence ID" value="NZ_JAMXIB010000013.1"/>
</dbReference>
<dbReference type="PANTHER" id="PTHR22926:SF3">
    <property type="entry name" value="UNDECAPRENYL-PHOSPHATE ALPHA-N-ACETYLGLUCOSAMINYL 1-PHOSPHATE TRANSFERASE"/>
    <property type="match status" value="1"/>
</dbReference>
<keyword evidence="5 7" id="KW-1133">Transmembrane helix</keyword>
<keyword evidence="3 8" id="KW-0808">Transferase</keyword>
<evidence type="ECO:0000256" key="1">
    <source>
        <dbReference type="ARBA" id="ARBA00004651"/>
    </source>
</evidence>
<feature type="transmembrane region" description="Helical" evidence="7">
    <location>
        <begin position="264"/>
        <end position="287"/>
    </location>
</feature>
<evidence type="ECO:0000256" key="2">
    <source>
        <dbReference type="ARBA" id="ARBA00022475"/>
    </source>
</evidence>
<dbReference type="Proteomes" id="UP001206312">
    <property type="component" value="Unassembled WGS sequence"/>
</dbReference>
<name>A0ABT1B0M0_9FLAO</name>
<dbReference type="InterPro" id="IPR000715">
    <property type="entry name" value="Glycosyl_transferase_4"/>
</dbReference>
<evidence type="ECO:0000313" key="9">
    <source>
        <dbReference type="Proteomes" id="UP001206312"/>
    </source>
</evidence>
<organism evidence="8 9">
    <name type="scientific">Robiginitalea marina</name>
    <dbReference type="NCBI Taxonomy" id="2954105"/>
    <lineage>
        <taxon>Bacteria</taxon>
        <taxon>Pseudomonadati</taxon>
        <taxon>Bacteroidota</taxon>
        <taxon>Flavobacteriia</taxon>
        <taxon>Flavobacteriales</taxon>
        <taxon>Flavobacteriaceae</taxon>
        <taxon>Robiginitalea</taxon>
    </lineage>
</organism>